<evidence type="ECO:0000256" key="1">
    <source>
        <dbReference type="ARBA" id="ARBA00004141"/>
    </source>
</evidence>
<sequence>MFKEEFNNVISAGRRKIDLLNNSKGRYLVYAMLAGLYVSFGIMLAFTIGGILDSANSPNTKIMMGASFGVALSLVVFAGSELFTGNNFVMTIGMLNKKITFKECWKIWGLAYIGNFLGSIIAALCFIVAGLTKGSVSDFMIKTAEIKISLPPEQLFIRGIFCNILVCLAVWCTFRLKTETSKLIMIFWCLFAFVTSGFEHSIANMSLLVIGSILTKGATITVSGSLYNLFFVTLGNILGGVILGLAYNYVSNKKVENKKIVYIEK</sequence>
<feature type="transmembrane region" description="Helical" evidence="6">
    <location>
        <begin position="64"/>
        <end position="89"/>
    </location>
</feature>
<dbReference type="Pfam" id="PF01226">
    <property type="entry name" value="Form_Nir_trans"/>
    <property type="match status" value="1"/>
</dbReference>
<comment type="similarity">
    <text evidence="5">Belongs to the FNT transporter (TC 1.A.16) family.</text>
</comment>
<evidence type="ECO:0000256" key="4">
    <source>
        <dbReference type="ARBA" id="ARBA00023136"/>
    </source>
</evidence>
<dbReference type="RefSeq" id="WP_111945638.1">
    <property type="nucleotide sequence ID" value="NZ_CATNYA010000152.1"/>
</dbReference>
<feature type="transmembrane region" description="Helical" evidence="6">
    <location>
        <begin position="27"/>
        <end position="52"/>
    </location>
</feature>
<evidence type="ECO:0000256" key="2">
    <source>
        <dbReference type="ARBA" id="ARBA00022692"/>
    </source>
</evidence>
<protein>
    <submittedName>
        <fullName evidence="7">Nitrite transporter</fullName>
    </submittedName>
</protein>
<evidence type="ECO:0000256" key="6">
    <source>
        <dbReference type="SAM" id="Phobius"/>
    </source>
</evidence>
<dbReference type="EMBL" id="UAWO01000002">
    <property type="protein sequence ID" value="SQC07120.1"/>
    <property type="molecule type" value="Genomic_DNA"/>
</dbReference>
<keyword evidence="2 6" id="KW-0812">Transmembrane</keyword>
<feature type="transmembrane region" description="Helical" evidence="6">
    <location>
        <begin position="186"/>
        <end position="214"/>
    </location>
</feature>
<evidence type="ECO:0000256" key="3">
    <source>
        <dbReference type="ARBA" id="ARBA00022989"/>
    </source>
</evidence>
<dbReference type="AlphaFoldDB" id="A0A2X3E965"/>
<dbReference type="GO" id="GO:0015499">
    <property type="term" value="F:formate transmembrane transporter activity"/>
    <property type="evidence" value="ECO:0007669"/>
    <property type="project" value="TreeGrafter"/>
</dbReference>
<reference evidence="7 8" key="1">
    <citation type="submission" date="2018-06" db="EMBL/GenBank/DDBJ databases">
        <authorList>
            <consortium name="Pathogen Informatics"/>
            <person name="Doyle S."/>
        </authorList>
    </citation>
    <scope>NUCLEOTIDE SEQUENCE [LARGE SCALE GENOMIC DNA]</scope>
    <source>
        <strain evidence="7 8">NCTC8081</strain>
    </source>
</reference>
<feature type="transmembrane region" description="Helical" evidence="6">
    <location>
        <begin position="110"/>
        <end position="131"/>
    </location>
</feature>
<dbReference type="PANTHER" id="PTHR30520:SF8">
    <property type="entry name" value="NITRITE TRANSPORTER NIRC"/>
    <property type="match status" value="1"/>
</dbReference>
<dbReference type="Gene3D" id="1.20.1080.10">
    <property type="entry name" value="Glycerol uptake facilitator protein"/>
    <property type="match status" value="1"/>
</dbReference>
<dbReference type="PROSITE" id="PS01006">
    <property type="entry name" value="FORMATE_NITRITE_TP_2"/>
    <property type="match status" value="1"/>
</dbReference>
<evidence type="ECO:0000313" key="7">
    <source>
        <dbReference type="EMBL" id="SQC07120.1"/>
    </source>
</evidence>
<keyword evidence="3 6" id="KW-1133">Transmembrane helix</keyword>
<keyword evidence="4 6" id="KW-0472">Membrane</keyword>
<feature type="transmembrane region" description="Helical" evidence="6">
    <location>
        <begin position="155"/>
        <end position="174"/>
    </location>
</feature>
<dbReference type="InterPro" id="IPR024002">
    <property type="entry name" value="For/NO2_transpt_CS"/>
</dbReference>
<feature type="transmembrane region" description="Helical" evidence="6">
    <location>
        <begin position="226"/>
        <end position="250"/>
    </location>
</feature>
<organism evidence="7 8">
    <name type="scientific">Clostridium perfringens</name>
    <dbReference type="NCBI Taxonomy" id="1502"/>
    <lineage>
        <taxon>Bacteria</taxon>
        <taxon>Bacillati</taxon>
        <taxon>Bacillota</taxon>
        <taxon>Clostridia</taxon>
        <taxon>Eubacteriales</taxon>
        <taxon>Clostridiaceae</taxon>
        <taxon>Clostridium</taxon>
    </lineage>
</organism>
<gene>
    <name evidence="7" type="primary">nirC</name>
    <name evidence="7" type="ORF">NCTC8081_01245</name>
</gene>
<comment type="subcellular location">
    <subcellularLocation>
        <location evidence="1">Membrane</location>
        <topology evidence="1">Multi-pass membrane protein</topology>
    </subcellularLocation>
</comment>
<evidence type="ECO:0000256" key="5">
    <source>
        <dbReference type="ARBA" id="ARBA00049660"/>
    </source>
</evidence>
<dbReference type="GO" id="GO:0005886">
    <property type="term" value="C:plasma membrane"/>
    <property type="evidence" value="ECO:0007669"/>
    <property type="project" value="TreeGrafter"/>
</dbReference>
<dbReference type="PANTHER" id="PTHR30520">
    <property type="entry name" value="FORMATE TRANSPORTER-RELATED"/>
    <property type="match status" value="1"/>
</dbReference>
<name>A0A2X3E965_CLOPF</name>
<dbReference type="InterPro" id="IPR023271">
    <property type="entry name" value="Aquaporin-like"/>
</dbReference>
<dbReference type="InterPro" id="IPR000292">
    <property type="entry name" value="For/NO2_transpt"/>
</dbReference>
<dbReference type="Proteomes" id="UP000250234">
    <property type="component" value="Unassembled WGS sequence"/>
</dbReference>
<accession>A0A2X3E965</accession>
<proteinExistence type="inferred from homology"/>
<evidence type="ECO:0000313" key="8">
    <source>
        <dbReference type="Proteomes" id="UP000250234"/>
    </source>
</evidence>